<accession>A0A0F9SES9</accession>
<name>A0A0F9SES9_9ZZZZ</name>
<sequence length="57" mass="6217">MNIERTPSTATEAVTQYMAQEGEGYLSETAPGVITVFLDGGRTQIWPLAEQEVKDDA</sequence>
<protein>
    <submittedName>
        <fullName evidence="1">Uncharacterized protein</fullName>
    </submittedName>
</protein>
<gene>
    <name evidence="1" type="ORF">LCGC14_0859830</name>
</gene>
<dbReference type="EMBL" id="LAZR01002606">
    <property type="protein sequence ID" value="KKN27893.1"/>
    <property type="molecule type" value="Genomic_DNA"/>
</dbReference>
<organism evidence="1">
    <name type="scientific">marine sediment metagenome</name>
    <dbReference type="NCBI Taxonomy" id="412755"/>
    <lineage>
        <taxon>unclassified sequences</taxon>
        <taxon>metagenomes</taxon>
        <taxon>ecological metagenomes</taxon>
    </lineage>
</organism>
<dbReference type="AlphaFoldDB" id="A0A0F9SES9"/>
<comment type="caution">
    <text evidence="1">The sequence shown here is derived from an EMBL/GenBank/DDBJ whole genome shotgun (WGS) entry which is preliminary data.</text>
</comment>
<proteinExistence type="predicted"/>
<reference evidence="1" key="1">
    <citation type="journal article" date="2015" name="Nature">
        <title>Complex archaea that bridge the gap between prokaryotes and eukaryotes.</title>
        <authorList>
            <person name="Spang A."/>
            <person name="Saw J.H."/>
            <person name="Jorgensen S.L."/>
            <person name="Zaremba-Niedzwiedzka K."/>
            <person name="Martijn J."/>
            <person name="Lind A.E."/>
            <person name="van Eijk R."/>
            <person name="Schleper C."/>
            <person name="Guy L."/>
            <person name="Ettema T.J."/>
        </authorList>
    </citation>
    <scope>NUCLEOTIDE SEQUENCE</scope>
</reference>
<evidence type="ECO:0000313" key="1">
    <source>
        <dbReference type="EMBL" id="KKN27893.1"/>
    </source>
</evidence>